<sequence length="1017" mass="113090">MNKKYFPLFSISLSMLLIFSLIPATLFNSTSSVEANDEWQEVQVQNGDFETLPSTENDLPSWEYWTGGFKEGMAISEEIVYEGNRSLAVDNTGVVGLFSQAIEVNEGDSYRLSAHLFVEELQGKPGIWLRWLNDKGDIIQNSAQYFDSIVHGDWQEVFVEADAPPGATGLKIFIYQSSTSKMKGYYDEIKLFKKTSNQLELPFDYGDPINLGPAALAAKTQGAAIGDGELYYATNGSPATFYAADSETGELIFSESLPGSDVVWGMTIGSDGNVYFSGTYNGILYRYLVDEKRLEQVGKNPSDNWVWQLDATEDGKIYGATYPNAKVFEFDIETDTFTDLGTFFEDQLYARGIGVTEENLYVGIGTTAHLIKMNRETGERTEIPLPITGESTSVSNIWEYGNNLFVAYGTSLLTIDATTGEVLNTMNWEDEHTFDGLISSPSPYDENIIYFISKNSTQLWTYNLETHETAPVEPRVQLPATPAKAFEWIKTEDGTDVLAILHHQIEYSIFNPQTGTIEVRYPEVDMQGLAIQSLEIGEDENIYMGGYQGSFGVYDTSKEEYILHERDPHQIEGIGFLNGDVYLGTYGGARIYKYNPEIPFDYSGGKEGDNPEMVYDIGDDQSRPFAFASGNDQLFIGTIADYGRLGGALTIYDSPTNQWRTIQNIIENQSIIGLAYQDGILFGGSSISGGLGIEPSETEAKMFSYNTSTEDYEVFNLEVEGLEKPEMIGELSIGPDNNLWGVAWGIDAAGKDNTVIFAMDTETREIIKSTELYSGVHRGSQWRPFFIRWDEQGLLYTTAGRKLTVINPETMMSKQLIGDTVNLMDLDNEGNIYYASGADLYKLPVPLKEAIVSIEGDSVLQGDETDISLEVTLANGNRADLAGAEIEWLNSNPAIATIEDGKLTGNNAGSTEIHAIVSYNGEEIATNAIMVTIEVTTSSLTDQILELEESGQIEHSLFKQLTNSLKQAEHHYRKEHTKQAIKHLQNFRKHIDKSNAPEEIKEKLINNVRVIEESFTN</sequence>
<dbReference type="Pfam" id="PF22888">
    <property type="entry name" value="FIMAH"/>
    <property type="match status" value="1"/>
</dbReference>
<reference evidence="4" key="1">
    <citation type="submission" date="2017-11" db="EMBL/GenBank/DDBJ databases">
        <authorList>
            <person name="Zhu W."/>
        </authorList>
    </citation>
    <scope>NUCLEOTIDE SEQUENCE [LARGE SCALE GENOMIC DNA]</scope>
    <source>
        <strain evidence="4">160</strain>
    </source>
</reference>
<evidence type="ECO:0000256" key="1">
    <source>
        <dbReference type="SAM" id="SignalP"/>
    </source>
</evidence>
<evidence type="ECO:0000313" key="4">
    <source>
        <dbReference type="Proteomes" id="UP000253908"/>
    </source>
</evidence>
<proteinExistence type="predicted"/>
<dbReference type="Gene3D" id="2.60.40.1080">
    <property type="match status" value="1"/>
</dbReference>
<keyword evidence="4" id="KW-1185">Reference proteome</keyword>
<evidence type="ECO:0000313" key="3">
    <source>
        <dbReference type="EMBL" id="AXI10566.1"/>
    </source>
</evidence>
<dbReference type="AlphaFoldDB" id="A0A345PKN6"/>
<keyword evidence="1" id="KW-0732">Signal</keyword>
<name>A0A345PKN6_9BACI</name>
<dbReference type="SUPFAM" id="SSF69322">
    <property type="entry name" value="Tricorn protease domain 2"/>
    <property type="match status" value="1"/>
</dbReference>
<dbReference type="InterPro" id="IPR054470">
    <property type="entry name" value="FIMAH_dom"/>
</dbReference>
<dbReference type="SUPFAM" id="SSF50969">
    <property type="entry name" value="YVTN repeat-like/Quinoprotein amine dehydrogenase"/>
    <property type="match status" value="1"/>
</dbReference>
<dbReference type="Proteomes" id="UP000253908">
    <property type="component" value="Chromosome"/>
</dbReference>
<dbReference type="Gene3D" id="2.60.120.260">
    <property type="entry name" value="Galactose-binding domain-like"/>
    <property type="match status" value="1"/>
</dbReference>
<evidence type="ECO:0000259" key="2">
    <source>
        <dbReference type="Pfam" id="PF22888"/>
    </source>
</evidence>
<dbReference type="Gene3D" id="2.130.10.10">
    <property type="entry name" value="YVTN repeat-like/Quinoprotein amine dehydrogenase"/>
    <property type="match status" value="1"/>
</dbReference>
<feature type="domain" description="FIMAH" evidence="2">
    <location>
        <begin position="938"/>
        <end position="1008"/>
    </location>
</feature>
<feature type="signal peptide" evidence="1">
    <location>
        <begin position="1"/>
        <end position="35"/>
    </location>
</feature>
<dbReference type="InterPro" id="IPR015943">
    <property type="entry name" value="WD40/YVTN_repeat-like_dom_sf"/>
</dbReference>
<dbReference type="OrthoDB" id="843723at2"/>
<protein>
    <recommendedName>
        <fullName evidence="2">FIMAH domain-containing protein</fullName>
    </recommendedName>
</protein>
<gene>
    <name evidence="3" type="ORF">CUC15_17205</name>
</gene>
<dbReference type="InterPro" id="IPR011044">
    <property type="entry name" value="Quino_amine_DH_bsu"/>
</dbReference>
<dbReference type="EMBL" id="CP024848">
    <property type="protein sequence ID" value="AXI10566.1"/>
    <property type="molecule type" value="Genomic_DNA"/>
</dbReference>
<feature type="chain" id="PRO_5016675399" description="FIMAH domain-containing protein" evidence="1">
    <location>
        <begin position="36"/>
        <end position="1017"/>
    </location>
</feature>
<organism evidence="3 4">
    <name type="scientific">Oceanobacillus zhaokaii</name>
    <dbReference type="NCBI Taxonomy" id="2052660"/>
    <lineage>
        <taxon>Bacteria</taxon>
        <taxon>Bacillati</taxon>
        <taxon>Bacillota</taxon>
        <taxon>Bacilli</taxon>
        <taxon>Bacillales</taxon>
        <taxon>Bacillaceae</taxon>
        <taxon>Oceanobacillus</taxon>
    </lineage>
</organism>
<dbReference type="KEGG" id="ocn:CUC15_17205"/>
<accession>A0A345PKN6</accession>
<dbReference type="RefSeq" id="WP_114917851.1">
    <property type="nucleotide sequence ID" value="NZ_CP024848.1"/>
</dbReference>